<evidence type="ECO:0000313" key="3">
    <source>
        <dbReference type="Proteomes" id="UP001596233"/>
    </source>
</evidence>
<protein>
    <recommendedName>
        <fullName evidence="4">DUF2140 family protein</fullName>
    </recommendedName>
</protein>
<dbReference type="RefSeq" id="WP_379238291.1">
    <property type="nucleotide sequence ID" value="NZ_JBHSTE010000010.1"/>
</dbReference>
<evidence type="ECO:0008006" key="4">
    <source>
        <dbReference type="Google" id="ProtNLM"/>
    </source>
</evidence>
<organism evidence="2 3">
    <name type="scientific">Paenibacillus septentrionalis</name>
    <dbReference type="NCBI Taxonomy" id="429342"/>
    <lineage>
        <taxon>Bacteria</taxon>
        <taxon>Bacillati</taxon>
        <taxon>Bacillota</taxon>
        <taxon>Bacilli</taxon>
        <taxon>Bacillales</taxon>
        <taxon>Paenibacillaceae</taxon>
        <taxon>Paenibacillus</taxon>
    </lineage>
</organism>
<evidence type="ECO:0000256" key="1">
    <source>
        <dbReference type="SAM" id="Phobius"/>
    </source>
</evidence>
<feature type="transmembrane region" description="Helical" evidence="1">
    <location>
        <begin position="12"/>
        <end position="34"/>
    </location>
</feature>
<keyword evidence="1" id="KW-0812">Transmembrane</keyword>
<proteinExistence type="predicted"/>
<evidence type="ECO:0000313" key="2">
    <source>
        <dbReference type="EMBL" id="MFC6335095.1"/>
    </source>
</evidence>
<dbReference type="Proteomes" id="UP001596233">
    <property type="component" value="Unassembled WGS sequence"/>
</dbReference>
<comment type="caution">
    <text evidence="2">The sequence shown here is derived from an EMBL/GenBank/DDBJ whole genome shotgun (WGS) entry which is preliminary data.</text>
</comment>
<dbReference type="EMBL" id="JBHSTE010000010">
    <property type="protein sequence ID" value="MFC6335095.1"/>
    <property type="molecule type" value="Genomic_DNA"/>
</dbReference>
<keyword evidence="1" id="KW-0472">Membrane</keyword>
<keyword evidence="1" id="KW-1133">Transmembrane helix</keyword>
<keyword evidence="3" id="KW-1185">Reference proteome</keyword>
<gene>
    <name evidence="2" type="ORF">ACFP56_20885</name>
</gene>
<name>A0ABW1VC77_9BACL</name>
<sequence length="233" mass="27221">MNKTNNKGKVYVVGVVIFTVLFIVGILELPYGTIQKVIFKFKVKNYLEQTYNEKMVVNKVTYLWDNIEPIHARVHPKNAEHLEFAVYPLINSANAYYDNYPETLWLHQVREDLELLLEHTDRDIKPEFSIDFACCMERDRVRVSNGEIIAYSEANLKFDLSFQLNHSKPTDDLEQAVHIITRLKQHEALNIEHVSFMLQPEPGDLTSNIEYKVPGRDLHNINSIEELEAYKQK</sequence>
<reference evidence="3" key="1">
    <citation type="journal article" date="2019" name="Int. J. Syst. Evol. Microbiol.">
        <title>The Global Catalogue of Microorganisms (GCM) 10K type strain sequencing project: providing services to taxonomists for standard genome sequencing and annotation.</title>
        <authorList>
            <consortium name="The Broad Institute Genomics Platform"/>
            <consortium name="The Broad Institute Genome Sequencing Center for Infectious Disease"/>
            <person name="Wu L."/>
            <person name="Ma J."/>
        </authorList>
    </citation>
    <scope>NUCLEOTIDE SEQUENCE [LARGE SCALE GENOMIC DNA]</scope>
    <source>
        <strain evidence="3">PCU 280</strain>
    </source>
</reference>
<accession>A0ABW1VC77</accession>